<dbReference type="PANTHER" id="PTHR36504:SF1">
    <property type="entry name" value="LIPOPOLYSACCHARIDE EXPORT SYSTEM PROTEIN LPTA"/>
    <property type="match status" value="1"/>
</dbReference>
<dbReference type="InterPro" id="IPR005653">
    <property type="entry name" value="OstA-like_N"/>
</dbReference>
<dbReference type="InterPro" id="IPR052037">
    <property type="entry name" value="LPS_export_LptA"/>
</dbReference>
<dbReference type="EMBL" id="JAUSUK010000001">
    <property type="protein sequence ID" value="MDQ0325260.1"/>
    <property type="molecule type" value="Genomic_DNA"/>
</dbReference>
<name>A0ABU0C427_9BRAD</name>
<comment type="caution">
    <text evidence="5">The sequence shown here is derived from an EMBL/GenBank/DDBJ whole genome shotgun (WGS) entry which is preliminary data.</text>
</comment>
<feature type="signal peptide" evidence="3">
    <location>
        <begin position="1"/>
        <end position="23"/>
    </location>
</feature>
<feature type="region of interest" description="Disordered" evidence="2">
    <location>
        <begin position="82"/>
        <end position="112"/>
    </location>
</feature>
<evidence type="ECO:0000313" key="5">
    <source>
        <dbReference type="EMBL" id="MDQ0325260.1"/>
    </source>
</evidence>
<dbReference type="RefSeq" id="WP_307153469.1">
    <property type="nucleotide sequence ID" value="NZ_JAUSUK010000001.1"/>
</dbReference>
<accession>A0ABU0C427</accession>
<dbReference type="PANTHER" id="PTHR36504">
    <property type="entry name" value="LIPOPOLYSACCHARIDE EXPORT SYSTEM PROTEIN LPTA"/>
    <property type="match status" value="1"/>
</dbReference>
<reference evidence="5 6" key="1">
    <citation type="submission" date="2023-07" db="EMBL/GenBank/DDBJ databases">
        <title>Genomic Encyclopedia of Type Strains, Phase IV (KMG-IV): sequencing the most valuable type-strain genomes for metagenomic binning, comparative biology and taxonomic classification.</title>
        <authorList>
            <person name="Goeker M."/>
        </authorList>
    </citation>
    <scope>NUCLEOTIDE SEQUENCE [LARGE SCALE GENOMIC DNA]</scope>
    <source>
        <strain evidence="5 6">DSM 11549</strain>
    </source>
</reference>
<keyword evidence="6" id="KW-1185">Reference proteome</keyword>
<feature type="domain" description="Organic solvent tolerance-like N-terminal" evidence="4">
    <location>
        <begin position="43"/>
        <end position="173"/>
    </location>
</feature>
<organism evidence="5 6">
    <name type="scientific">Rhodopseudomonas julia</name>
    <dbReference type="NCBI Taxonomy" id="200617"/>
    <lineage>
        <taxon>Bacteria</taxon>
        <taxon>Pseudomonadati</taxon>
        <taxon>Pseudomonadota</taxon>
        <taxon>Alphaproteobacteria</taxon>
        <taxon>Hyphomicrobiales</taxon>
        <taxon>Nitrobacteraceae</taxon>
        <taxon>Rhodopseudomonas</taxon>
    </lineage>
</organism>
<keyword evidence="1 3" id="KW-0732">Signal</keyword>
<evidence type="ECO:0000256" key="3">
    <source>
        <dbReference type="SAM" id="SignalP"/>
    </source>
</evidence>
<gene>
    <name evidence="5" type="ORF">J2R99_001109</name>
</gene>
<evidence type="ECO:0000256" key="2">
    <source>
        <dbReference type="SAM" id="MobiDB-lite"/>
    </source>
</evidence>
<dbReference type="Proteomes" id="UP001230253">
    <property type="component" value="Unassembled WGS sequence"/>
</dbReference>
<feature type="compositionally biased region" description="Gly residues" evidence="2">
    <location>
        <begin position="91"/>
        <end position="100"/>
    </location>
</feature>
<evidence type="ECO:0000259" key="4">
    <source>
        <dbReference type="Pfam" id="PF03968"/>
    </source>
</evidence>
<dbReference type="Gene3D" id="2.60.450.10">
    <property type="entry name" value="Lipopolysaccharide (LPS) transport protein A like domain"/>
    <property type="match status" value="1"/>
</dbReference>
<proteinExistence type="predicted"/>
<evidence type="ECO:0000256" key="1">
    <source>
        <dbReference type="ARBA" id="ARBA00022729"/>
    </source>
</evidence>
<sequence length="196" mass="20428">MSLRLMALLAALCVLPFVATAQAQDFGETFSGFSSNSNDPIMVEADRLEVRDNDKVAIYSGNVKVRQAETVLETAKLTVHYSGNPTDSLNGSGGGAGNGGKPASNASATPGSSITRIEAEGGVLVTSENRTATGDRADFEMATDMVTLYGNVVLTEDDNVLRGEKLIVNLKTKKAQMQGGRVQTILAPGSSGQSGQ</sequence>
<feature type="chain" id="PRO_5047414309" evidence="3">
    <location>
        <begin position="24"/>
        <end position="196"/>
    </location>
</feature>
<evidence type="ECO:0000313" key="6">
    <source>
        <dbReference type="Proteomes" id="UP001230253"/>
    </source>
</evidence>
<protein>
    <submittedName>
        <fullName evidence="5">Lipopolysaccharide export system protein LptA</fullName>
    </submittedName>
</protein>
<dbReference type="Pfam" id="PF03968">
    <property type="entry name" value="LptD_N"/>
    <property type="match status" value="1"/>
</dbReference>